<evidence type="ECO:0000256" key="1">
    <source>
        <dbReference type="HAMAP-Rule" id="MF_00934"/>
    </source>
</evidence>
<dbReference type="AlphaFoldDB" id="A0A2Z3HXA0"/>
<comment type="subunit">
    <text evidence="1">Monomer.</text>
</comment>
<dbReference type="InterPro" id="IPR007473">
    <property type="entry name" value="RlmJ"/>
</dbReference>
<comment type="catalytic activity">
    <reaction evidence="1">
        <text>adenosine(2030) in 23S rRNA + S-adenosyl-L-methionine = N(6)-methyladenosine(2030) in 23S rRNA + S-adenosyl-L-homocysteine + H(+)</text>
        <dbReference type="Rhea" id="RHEA:43736"/>
        <dbReference type="Rhea" id="RHEA-COMP:10668"/>
        <dbReference type="Rhea" id="RHEA-COMP:10669"/>
        <dbReference type="ChEBI" id="CHEBI:15378"/>
        <dbReference type="ChEBI" id="CHEBI:57856"/>
        <dbReference type="ChEBI" id="CHEBI:59789"/>
        <dbReference type="ChEBI" id="CHEBI:74411"/>
        <dbReference type="ChEBI" id="CHEBI:74449"/>
        <dbReference type="EC" id="2.1.1.266"/>
    </reaction>
</comment>
<comment type="similarity">
    <text evidence="1">Belongs to the RlmJ family.</text>
</comment>
<feature type="binding site" evidence="1">
    <location>
        <position position="41"/>
    </location>
    <ligand>
        <name>S-adenosyl-L-methionine</name>
        <dbReference type="ChEBI" id="CHEBI:59789"/>
    </ligand>
</feature>
<dbReference type="GO" id="GO:0036307">
    <property type="term" value="F:23S rRNA (adenine(2030)-N(6))-methyltransferase activity"/>
    <property type="evidence" value="ECO:0007669"/>
    <property type="project" value="UniProtKB-UniRule"/>
</dbReference>
<proteinExistence type="inferred from homology"/>
<dbReference type="GO" id="GO:0070475">
    <property type="term" value="P:rRNA base methylation"/>
    <property type="evidence" value="ECO:0007669"/>
    <property type="project" value="UniProtKB-UniRule"/>
</dbReference>
<feature type="binding site" evidence="1">
    <location>
        <position position="117"/>
    </location>
    <ligand>
        <name>S-adenosyl-L-methionine</name>
        <dbReference type="ChEBI" id="CHEBI:59789"/>
    </ligand>
</feature>
<keyword evidence="1" id="KW-0694">RNA-binding</keyword>
<dbReference type="EC" id="2.1.1.266" evidence="1"/>
<feature type="active site" description="Proton acceptor" evidence="1">
    <location>
        <position position="162"/>
    </location>
</feature>
<keyword evidence="1" id="KW-0949">S-adenosyl-L-methionine</keyword>
<dbReference type="Pfam" id="PF04378">
    <property type="entry name" value="RsmJ"/>
    <property type="match status" value="1"/>
</dbReference>
<dbReference type="InterPro" id="IPR029063">
    <property type="entry name" value="SAM-dependent_MTases_sf"/>
</dbReference>
<sequence length="273" mass="29371">MNYSHAFHAGNFADLVKHTALLAVLARLQARGAPLSVIDTHGGRGIYDLSAPEARRSAEAEKGVARLMDDAGPPEPVLALRHAVRDLDPGPGARLYPGSPRLVADRLGPRDKLTAFELNPREAQALKAALAGRRGIEVREADGFEGAPGLAAGEGARFILIDPPFERGDDYARSAETLRRIQAHRPDAVVMIWLPLKDLETFDAFLRDVGDCRDLLVAEVRLRPLRDPLKMNGCALVVASAPEGLDADLKAICGWTAAALGETGEARVWRPGC</sequence>
<keyword evidence="1 2" id="KW-0808">Transferase</keyword>
<dbReference type="RefSeq" id="WP_110450457.1">
    <property type="nucleotide sequence ID" value="NZ_CP029479.1"/>
</dbReference>
<name>A0A2Z3HXA0_9CAUL</name>
<dbReference type="GO" id="GO:0003723">
    <property type="term" value="F:RNA binding"/>
    <property type="evidence" value="ECO:0007669"/>
    <property type="project" value="UniProtKB-UniRule"/>
</dbReference>
<dbReference type="GO" id="GO:0005829">
    <property type="term" value="C:cytosol"/>
    <property type="evidence" value="ECO:0007669"/>
    <property type="project" value="TreeGrafter"/>
</dbReference>
<dbReference type="OrthoDB" id="9791274at2"/>
<keyword evidence="1" id="KW-0698">rRNA processing</keyword>
<feature type="binding site" evidence="1">
    <location>
        <position position="162"/>
    </location>
    <ligand>
        <name>S-adenosyl-L-methionine</name>
        <dbReference type="ChEBI" id="CHEBI:59789"/>
    </ligand>
</feature>
<dbReference type="EMBL" id="CP029479">
    <property type="protein sequence ID" value="AWM77890.1"/>
    <property type="molecule type" value="Genomic_DNA"/>
</dbReference>
<protein>
    <recommendedName>
        <fullName evidence="1">Ribosomal RNA large subunit methyltransferase J</fullName>
        <ecNumber evidence="1">2.1.1.266</ecNumber>
    </recommendedName>
    <alternativeName>
        <fullName evidence="1">23S rRNA (adenine(2030)-N6)-methyltransferase</fullName>
    </alternativeName>
    <alternativeName>
        <fullName evidence="1">23S rRNA m6A2030 methyltransferase</fullName>
    </alternativeName>
</protein>
<dbReference type="SUPFAM" id="SSF53335">
    <property type="entry name" value="S-adenosyl-L-methionine-dependent methyltransferases"/>
    <property type="match status" value="1"/>
</dbReference>
<keyword evidence="3" id="KW-1185">Reference proteome</keyword>
<dbReference type="HAMAP" id="MF_00934">
    <property type="entry name" value="23SrRNA_methyltr_J"/>
    <property type="match status" value="1"/>
</dbReference>
<feature type="binding site" evidence="1">
    <location>
        <position position="99"/>
    </location>
    <ligand>
        <name>S-adenosyl-L-methionine</name>
        <dbReference type="ChEBI" id="CHEBI:59789"/>
    </ligand>
</feature>
<dbReference type="KEGG" id="phb:HYN04_09000"/>
<dbReference type="Gene3D" id="3.40.50.150">
    <property type="entry name" value="Vaccinia Virus protein VP39"/>
    <property type="match status" value="1"/>
</dbReference>
<organism evidence="2 3">
    <name type="scientific">Phenylobacterium parvum</name>
    <dbReference type="NCBI Taxonomy" id="2201350"/>
    <lineage>
        <taxon>Bacteria</taxon>
        <taxon>Pseudomonadati</taxon>
        <taxon>Pseudomonadota</taxon>
        <taxon>Alphaproteobacteria</taxon>
        <taxon>Caulobacterales</taxon>
        <taxon>Caulobacteraceae</taxon>
        <taxon>Phenylobacterium</taxon>
    </lineage>
</organism>
<evidence type="ECO:0000313" key="3">
    <source>
        <dbReference type="Proteomes" id="UP000247763"/>
    </source>
</evidence>
<reference evidence="3" key="1">
    <citation type="submission" date="2018-05" db="EMBL/GenBank/DDBJ databases">
        <title>Genome sequencing of Phenylobacterium sp. HYN0004.</title>
        <authorList>
            <person name="Yi H."/>
            <person name="Baek C."/>
        </authorList>
    </citation>
    <scope>NUCLEOTIDE SEQUENCE [LARGE SCALE GENOMIC DNA]</scope>
    <source>
        <strain evidence="3">HYN0004</strain>
    </source>
</reference>
<keyword evidence="1 2" id="KW-0489">Methyltransferase</keyword>
<feature type="binding site" evidence="1">
    <location>
        <begin position="142"/>
        <end position="143"/>
    </location>
    <ligand>
        <name>S-adenosyl-L-methionine</name>
        <dbReference type="ChEBI" id="CHEBI:59789"/>
    </ligand>
</feature>
<dbReference type="PANTHER" id="PTHR37426">
    <property type="entry name" value="RIBOSOMAL RNA LARGE SUBUNIT METHYLTRANSFERASE J"/>
    <property type="match status" value="1"/>
</dbReference>
<gene>
    <name evidence="1" type="primary">rlmJ</name>
    <name evidence="2" type="ORF">HYN04_09000</name>
</gene>
<feature type="site" description="Interaction with substrate rRNA" evidence="1">
    <location>
        <position position="3"/>
    </location>
</feature>
<accession>A0A2Z3HXA0</accession>
<dbReference type="Proteomes" id="UP000247763">
    <property type="component" value="Chromosome"/>
</dbReference>
<comment type="function">
    <text evidence="1">Specifically methylates the adenine in position 2030 of 23S rRNA.</text>
</comment>
<dbReference type="PANTHER" id="PTHR37426:SF1">
    <property type="entry name" value="RIBOSOMAL RNA LARGE SUBUNIT METHYLTRANSFERASE J"/>
    <property type="match status" value="1"/>
</dbReference>
<evidence type="ECO:0000313" key="2">
    <source>
        <dbReference type="EMBL" id="AWM77890.1"/>
    </source>
</evidence>
<feature type="binding site" evidence="1">
    <location>
        <position position="18"/>
    </location>
    <ligand>
        <name>S-adenosyl-L-methionine</name>
        <dbReference type="ChEBI" id="CHEBI:59789"/>
    </ligand>
</feature>